<evidence type="ECO:0000313" key="1">
    <source>
        <dbReference type="EnsemblPlants" id="AET2Gv20808700.9"/>
    </source>
</evidence>
<keyword evidence="2" id="KW-1185">Reference proteome</keyword>
<accession>A0A453CCZ5</accession>
<name>A0A453CCZ5_AEGTS</name>
<organism evidence="1 2">
    <name type="scientific">Aegilops tauschii subsp. strangulata</name>
    <name type="common">Goatgrass</name>
    <dbReference type="NCBI Taxonomy" id="200361"/>
    <lineage>
        <taxon>Eukaryota</taxon>
        <taxon>Viridiplantae</taxon>
        <taxon>Streptophyta</taxon>
        <taxon>Embryophyta</taxon>
        <taxon>Tracheophyta</taxon>
        <taxon>Spermatophyta</taxon>
        <taxon>Magnoliopsida</taxon>
        <taxon>Liliopsida</taxon>
        <taxon>Poales</taxon>
        <taxon>Poaceae</taxon>
        <taxon>BOP clade</taxon>
        <taxon>Pooideae</taxon>
        <taxon>Triticodae</taxon>
        <taxon>Triticeae</taxon>
        <taxon>Triticinae</taxon>
        <taxon>Aegilops</taxon>
    </lineage>
</organism>
<proteinExistence type="predicted"/>
<dbReference type="AlphaFoldDB" id="A0A453CCZ5"/>
<dbReference type="Proteomes" id="UP000015105">
    <property type="component" value="Chromosome 2D"/>
</dbReference>
<dbReference type="EnsemblPlants" id="AET2Gv20808700.9">
    <property type="protein sequence ID" value="AET2Gv20808700.9"/>
    <property type="gene ID" value="AET2Gv20808700"/>
</dbReference>
<reference evidence="2" key="2">
    <citation type="journal article" date="2017" name="Nat. Plants">
        <title>The Aegilops tauschii genome reveals multiple impacts of transposons.</title>
        <authorList>
            <person name="Zhao G."/>
            <person name="Zou C."/>
            <person name="Li K."/>
            <person name="Wang K."/>
            <person name="Li T."/>
            <person name="Gao L."/>
            <person name="Zhang X."/>
            <person name="Wang H."/>
            <person name="Yang Z."/>
            <person name="Liu X."/>
            <person name="Jiang W."/>
            <person name="Mao L."/>
            <person name="Kong X."/>
            <person name="Jiao Y."/>
            <person name="Jia J."/>
        </authorList>
    </citation>
    <scope>NUCLEOTIDE SEQUENCE [LARGE SCALE GENOMIC DNA]</scope>
    <source>
        <strain evidence="2">cv. AL8/78</strain>
    </source>
</reference>
<reference evidence="2" key="1">
    <citation type="journal article" date="2014" name="Science">
        <title>Ancient hybridizations among the ancestral genomes of bread wheat.</title>
        <authorList>
            <consortium name="International Wheat Genome Sequencing Consortium,"/>
            <person name="Marcussen T."/>
            <person name="Sandve S.R."/>
            <person name="Heier L."/>
            <person name="Spannagl M."/>
            <person name="Pfeifer M."/>
            <person name="Jakobsen K.S."/>
            <person name="Wulff B.B."/>
            <person name="Steuernagel B."/>
            <person name="Mayer K.F."/>
            <person name="Olsen O.A."/>
        </authorList>
    </citation>
    <scope>NUCLEOTIDE SEQUENCE [LARGE SCALE GENOMIC DNA]</scope>
    <source>
        <strain evidence="2">cv. AL8/78</strain>
    </source>
</reference>
<sequence>TFAGIPQCEAKLKETHRTDGQYSCAGARCNTTSSEAEGGNVGSRTRGRRTGCTWEAQTSCYVLGWIMPLRAREL</sequence>
<reference evidence="1" key="3">
    <citation type="journal article" date="2017" name="Nature">
        <title>Genome sequence of the progenitor of the wheat D genome Aegilops tauschii.</title>
        <authorList>
            <person name="Luo M.C."/>
            <person name="Gu Y.Q."/>
            <person name="Puiu D."/>
            <person name="Wang H."/>
            <person name="Twardziok S.O."/>
            <person name="Deal K.R."/>
            <person name="Huo N."/>
            <person name="Zhu T."/>
            <person name="Wang L."/>
            <person name="Wang Y."/>
            <person name="McGuire P.E."/>
            <person name="Liu S."/>
            <person name="Long H."/>
            <person name="Ramasamy R.K."/>
            <person name="Rodriguez J.C."/>
            <person name="Van S.L."/>
            <person name="Yuan L."/>
            <person name="Wang Z."/>
            <person name="Xia Z."/>
            <person name="Xiao L."/>
            <person name="Anderson O.D."/>
            <person name="Ouyang S."/>
            <person name="Liang Y."/>
            <person name="Zimin A.V."/>
            <person name="Pertea G."/>
            <person name="Qi P."/>
            <person name="Bennetzen J.L."/>
            <person name="Dai X."/>
            <person name="Dawson M.W."/>
            <person name="Muller H.G."/>
            <person name="Kugler K."/>
            <person name="Rivarola-Duarte L."/>
            <person name="Spannagl M."/>
            <person name="Mayer K.F.X."/>
            <person name="Lu F.H."/>
            <person name="Bevan M.W."/>
            <person name="Leroy P."/>
            <person name="Li P."/>
            <person name="You F.M."/>
            <person name="Sun Q."/>
            <person name="Liu Z."/>
            <person name="Lyons E."/>
            <person name="Wicker T."/>
            <person name="Salzberg S.L."/>
            <person name="Devos K.M."/>
            <person name="Dvorak J."/>
        </authorList>
    </citation>
    <scope>NUCLEOTIDE SEQUENCE [LARGE SCALE GENOMIC DNA]</scope>
    <source>
        <strain evidence="1">cv. AL8/78</strain>
    </source>
</reference>
<evidence type="ECO:0000313" key="2">
    <source>
        <dbReference type="Proteomes" id="UP000015105"/>
    </source>
</evidence>
<dbReference type="Gramene" id="AET2Gv20808700.9">
    <property type="protein sequence ID" value="AET2Gv20808700.9"/>
    <property type="gene ID" value="AET2Gv20808700"/>
</dbReference>
<protein>
    <submittedName>
        <fullName evidence="1">Uncharacterized protein</fullName>
    </submittedName>
</protein>
<reference evidence="1" key="4">
    <citation type="submission" date="2019-03" db="UniProtKB">
        <authorList>
            <consortium name="EnsemblPlants"/>
        </authorList>
    </citation>
    <scope>IDENTIFICATION</scope>
</reference>
<reference evidence="1" key="5">
    <citation type="journal article" date="2021" name="G3 (Bethesda)">
        <title>Aegilops tauschii genome assembly Aet v5.0 features greater sequence contiguity and improved annotation.</title>
        <authorList>
            <person name="Wang L."/>
            <person name="Zhu T."/>
            <person name="Rodriguez J.C."/>
            <person name="Deal K.R."/>
            <person name="Dubcovsky J."/>
            <person name="McGuire P.E."/>
            <person name="Lux T."/>
            <person name="Spannagl M."/>
            <person name="Mayer K.F.X."/>
            <person name="Baldrich P."/>
            <person name="Meyers B.C."/>
            <person name="Huo N."/>
            <person name="Gu Y.Q."/>
            <person name="Zhou H."/>
            <person name="Devos K.M."/>
            <person name="Bennetzen J.L."/>
            <person name="Unver T."/>
            <person name="Budak H."/>
            <person name="Gulick P.J."/>
            <person name="Galiba G."/>
            <person name="Kalapos B."/>
            <person name="Nelson D.R."/>
            <person name="Li P."/>
            <person name="You F.M."/>
            <person name="Luo M.C."/>
            <person name="Dvorak J."/>
        </authorList>
    </citation>
    <scope>NUCLEOTIDE SEQUENCE [LARGE SCALE GENOMIC DNA]</scope>
    <source>
        <strain evidence="1">cv. AL8/78</strain>
    </source>
</reference>